<dbReference type="SMART" id="SM00671">
    <property type="entry name" value="SEL1"/>
    <property type="match status" value="4"/>
</dbReference>
<feature type="coiled-coil region" evidence="1">
    <location>
        <begin position="157"/>
        <end position="184"/>
    </location>
</feature>
<protein>
    <submittedName>
        <fullName evidence="4">Localization factor PodJL</fullName>
    </submittedName>
</protein>
<feature type="region of interest" description="Disordered" evidence="2">
    <location>
        <begin position="686"/>
        <end position="716"/>
    </location>
</feature>
<dbReference type="OrthoDB" id="5295703at2"/>
<evidence type="ECO:0000256" key="2">
    <source>
        <dbReference type="SAM" id="MobiDB-lite"/>
    </source>
</evidence>
<dbReference type="InterPro" id="IPR052945">
    <property type="entry name" value="Mitotic_Regulator"/>
</dbReference>
<evidence type="ECO:0000313" key="4">
    <source>
        <dbReference type="EMBL" id="TCT09857.1"/>
    </source>
</evidence>
<sequence length="1173" mass="127379">MALRGSTKPISDLDAVAEARRLADRAGMSLRDWLDAVIDGSVDEVAPPRRQSTAAAARPENAARDRRRQALDQVEAGLDDLERRLSRGSRDKHAAAAATDLTDRFPPARGRAAETEVERRLGRLVDAVGGDEPIGRDEAPEALRAIAGRLDRLGGAVARDDLERRAARDTVRQLEERLEQIARRMETPARPPLATARPIGSGRERPLADSRVSPAALDGLKEAIAEIATRQRSLETSFDRAVATYADRIDHRLDTVAERLERTLEEAPLRGQRHPDASRAEFDALRRLVGDLADRIDSMPARVAEDFAGRLEDTARRLDTATRSELDAIRGELREIAQDLDRSARAEFHALRTELRELADRVERTPTSSASSLEAMIEDVALRLDTAARSEFAEIRSEIREIARAIDAAGRSEFESLRGEIQALGDRLSAGERSRTRERDDREFEAVRAEIRALAEQIDDARQSDYSALRGEMRALGERVGTVSAPQMAELEQHLSMLANRLDSAASEGDATALAQIERQIARLAEQVDASTRRVAGLDGLDRTLEDLFSRLDQSRADAMEAARAAAQEAVERAMASLARDTGGDPDILEALKRELAEQRANAEAADRRTEETLRAVHETLKKIVGRLEDLEDEIEGAAARPQARAGELPAGREPAPEPTVGAAPEDRTRVPEPDAIVDRINAVTRSFREAVPPDPADDVPLEPGTRRPRTEPEVLAAEPTRKADFIAAARRAAQAATREATREAVADEPAAPIRDRKRLAAVGTALARYRRPLAILVAMLLVIYGAMKLAAILRSDSAVLSLLETPEAGQVETADTTPPQRPPHQTVDNTKEAGSAIRQIIAAAEPVAKADVTGSIPTPATIDQAVGTEPAPAAAASAPALQQDAIPALPESIGPQKLREAALSGDPAAQFEIAIRYMDGRGVPQDYAEAARWYRLAAAQGLAPAQYRLGSMYEKGHGVGRDLAMARMWYQRAAERGNRKAMHNLAVLYADGIDGTPDFEKAATWFRQAAEHGLADSQYNLAILYARGMGVAVDLVESFRWFAIAADQGDREALAKRDEIARNLDEQQLARARAALDSFTPKPVDPAANVVAEPQGGWGDALPPVRQALGARESIATVQSLLSRLGYAPGPADGEMGPRTRDAIRAFQRSVGMPDTGEVSEELIERLTRSAG</sequence>
<keyword evidence="1" id="KW-0175">Coiled coil</keyword>
<dbReference type="Pfam" id="PF08238">
    <property type="entry name" value="Sel1"/>
    <property type="match status" value="4"/>
</dbReference>
<feature type="region of interest" description="Disordered" evidence="2">
    <location>
        <begin position="45"/>
        <end position="68"/>
    </location>
</feature>
<dbReference type="PANTHER" id="PTHR43628">
    <property type="entry name" value="ACTIVATOR OF C KINASE PROTEIN 1-RELATED"/>
    <property type="match status" value="1"/>
</dbReference>
<feature type="region of interest" description="Disordered" evidence="2">
    <location>
        <begin position="83"/>
        <end position="116"/>
    </location>
</feature>
<dbReference type="InterPro" id="IPR002477">
    <property type="entry name" value="Peptidoglycan-bd-like"/>
</dbReference>
<feature type="region of interest" description="Disordered" evidence="2">
    <location>
        <begin position="189"/>
        <end position="212"/>
    </location>
</feature>
<dbReference type="Gene3D" id="1.10.101.10">
    <property type="entry name" value="PGBD-like superfamily/PGBD"/>
    <property type="match status" value="1"/>
</dbReference>
<gene>
    <name evidence="4" type="ORF">EDC22_10651</name>
</gene>
<dbReference type="InterPro" id="IPR006597">
    <property type="entry name" value="Sel1-like"/>
</dbReference>
<dbReference type="InterPro" id="IPR011990">
    <property type="entry name" value="TPR-like_helical_dom_sf"/>
</dbReference>
<keyword evidence="5" id="KW-1185">Reference proteome</keyword>
<evidence type="ECO:0000259" key="3">
    <source>
        <dbReference type="Pfam" id="PF01471"/>
    </source>
</evidence>
<dbReference type="RefSeq" id="WP_132806693.1">
    <property type="nucleotide sequence ID" value="NZ_SMAK01000006.1"/>
</dbReference>
<feature type="compositionally biased region" description="Basic and acidic residues" evidence="2">
    <location>
        <begin position="83"/>
        <end position="94"/>
    </location>
</feature>
<accession>A0A4R3MCV3</accession>
<dbReference type="SUPFAM" id="SSF47090">
    <property type="entry name" value="PGBD-like"/>
    <property type="match status" value="1"/>
</dbReference>
<dbReference type="SUPFAM" id="SSF58113">
    <property type="entry name" value="Apolipoprotein A-I"/>
    <property type="match status" value="1"/>
</dbReference>
<name>A0A4R3MCV3_9HYPH</name>
<dbReference type="Proteomes" id="UP000295678">
    <property type="component" value="Unassembled WGS sequence"/>
</dbReference>
<dbReference type="Pfam" id="PF01471">
    <property type="entry name" value="PG_binding_1"/>
    <property type="match status" value="1"/>
</dbReference>
<proteinExistence type="predicted"/>
<dbReference type="InterPro" id="IPR036365">
    <property type="entry name" value="PGBD-like_sf"/>
</dbReference>
<comment type="caution">
    <text evidence="4">The sequence shown here is derived from an EMBL/GenBank/DDBJ whole genome shotgun (WGS) entry which is preliminary data.</text>
</comment>
<dbReference type="AlphaFoldDB" id="A0A4R3MCV3"/>
<organism evidence="4 5">
    <name type="scientific">Tepidamorphus gemmatus</name>
    <dbReference type="NCBI Taxonomy" id="747076"/>
    <lineage>
        <taxon>Bacteria</taxon>
        <taxon>Pseudomonadati</taxon>
        <taxon>Pseudomonadota</taxon>
        <taxon>Alphaproteobacteria</taxon>
        <taxon>Hyphomicrobiales</taxon>
        <taxon>Tepidamorphaceae</taxon>
        <taxon>Tepidamorphus</taxon>
    </lineage>
</organism>
<feature type="coiled-coil region" evidence="1">
    <location>
        <begin position="437"/>
        <end position="464"/>
    </location>
</feature>
<feature type="region of interest" description="Disordered" evidence="2">
    <location>
        <begin position="810"/>
        <end position="829"/>
    </location>
</feature>
<dbReference type="SUPFAM" id="SSF81901">
    <property type="entry name" value="HCP-like"/>
    <property type="match status" value="1"/>
</dbReference>
<dbReference type="EMBL" id="SMAK01000006">
    <property type="protein sequence ID" value="TCT09857.1"/>
    <property type="molecule type" value="Genomic_DNA"/>
</dbReference>
<dbReference type="Gene3D" id="1.25.40.10">
    <property type="entry name" value="Tetratricopeptide repeat domain"/>
    <property type="match status" value="1"/>
</dbReference>
<dbReference type="Gene3D" id="1.20.5.1230">
    <property type="entry name" value="Apolipoprotein A-I"/>
    <property type="match status" value="1"/>
</dbReference>
<dbReference type="InterPro" id="IPR036366">
    <property type="entry name" value="PGBDSf"/>
</dbReference>
<feature type="region of interest" description="Disordered" evidence="2">
    <location>
        <begin position="639"/>
        <end position="672"/>
    </location>
</feature>
<dbReference type="PANTHER" id="PTHR43628:SF1">
    <property type="entry name" value="CHITIN SYNTHASE REGULATORY FACTOR 2-RELATED"/>
    <property type="match status" value="1"/>
</dbReference>
<feature type="domain" description="Peptidoglycan binding-like" evidence="3">
    <location>
        <begin position="1114"/>
        <end position="1168"/>
    </location>
</feature>
<evidence type="ECO:0000256" key="1">
    <source>
        <dbReference type="SAM" id="Coils"/>
    </source>
</evidence>
<evidence type="ECO:0000313" key="5">
    <source>
        <dbReference type="Proteomes" id="UP000295678"/>
    </source>
</evidence>
<reference evidence="4 5" key="1">
    <citation type="submission" date="2019-03" db="EMBL/GenBank/DDBJ databases">
        <title>Genomic Encyclopedia of Type Strains, Phase IV (KMG-IV): sequencing the most valuable type-strain genomes for metagenomic binning, comparative biology and taxonomic classification.</title>
        <authorList>
            <person name="Goeker M."/>
        </authorList>
    </citation>
    <scope>NUCLEOTIDE SEQUENCE [LARGE SCALE GENOMIC DNA]</scope>
    <source>
        <strain evidence="4 5">DSM 19345</strain>
    </source>
</reference>